<dbReference type="Proteomes" id="UP000377595">
    <property type="component" value="Unassembled WGS sequence"/>
</dbReference>
<evidence type="ECO:0000313" key="2">
    <source>
        <dbReference type="EMBL" id="GES21910.1"/>
    </source>
</evidence>
<comment type="caution">
    <text evidence="2">The sequence shown here is derived from an EMBL/GenBank/DDBJ whole genome shotgun (WGS) entry which is preliminary data.</text>
</comment>
<feature type="chain" id="PRO_5024450134" evidence="1">
    <location>
        <begin position="30"/>
        <end position="242"/>
    </location>
</feature>
<keyword evidence="1" id="KW-0732">Signal</keyword>
<evidence type="ECO:0000256" key="1">
    <source>
        <dbReference type="SAM" id="SignalP"/>
    </source>
</evidence>
<gene>
    <name evidence="2" type="primary">lpqG</name>
    <name evidence="2" type="ORF">Aple_048070</name>
</gene>
<protein>
    <submittedName>
        <fullName evidence="2">SIMPL domain-containing protein</fullName>
    </submittedName>
</protein>
<evidence type="ECO:0000313" key="3">
    <source>
        <dbReference type="Proteomes" id="UP000377595"/>
    </source>
</evidence>
<dbReference type="InterPro" id="IPR052022">
    <property type="entry name" value="26kDa_periplasmic_antigen"/>
</dbReference>
<dbReference type="PANTHER" id="PTHR34387">
    <property type="entry name" value="SLR1258 PROTEIN"/>
    <property type="match status" value="1"/>
</dbReference>
<dbReference type="EMBL" id="BLAF01000027">
    <property type="protein sequence ID" value="GES21910.1"/>
    <property type="molecule type" value="Genomic_DNA"/>
</dbReference>
<name>A0A5M3XLT1_9ACTN</name>
<sequence length="242" mass="25003">MINLRHAAAAAFVVTGLLGTGLLGTPAFAAAPDGYAGVVVKGSRISVTGHGNVSAPPDLMRLQAGVEVRRATAGEAFKAARSAAAKLTRILLAAGLAEKDLRTSELSLGPEYENYPKIIGYRATQGVEAVVRNLAQADKVIDAAAGVGEDARLNGIHFEISDQNAILVAARDAAFKDATAKARQYAQLTGRRLGKIVSVSEEGGDTPGPIPYHGAMAVADKASISPGRQSVGVTVTLTYELK</sequence>
<dbReference type="OrthoDB" id="3542319at2"/>
<organism evidence="2 3">
    <name type="scientific">Acrocarpospora pleiomorpha</name>
    <dbReference type="NCBI Taxonomy" id="90975"/>
    <lineage>
        <taxon>Bacteria</taxon>
        <taxon>Bacillati</taxon>
        <taxon>Actinomycetota</taxon>
        <taxon>Actinomycetes</taxon>
        <taxon>Streptosporangiales</taxon>
        <taxon>Streptosporangiaceae</taxon>
        <taxon>Acrocarpospora</taxon>
    </lineage>
</organism>
<reference evidence="2 3" key="1">
    <citation type="submission" date="2019-10" db="EMBL/GenBank/DDBJ databases">
        <title>Whole genome shotgun sequence of Acrocarpospora pleiomorpha NBRC 16267.</title>
        <authorList>
            <person name="Ichikawa N."/>
            <person name="Kimura A."/>
            <person name="Kitahashi Y."/>
            <person name="Komaki H."/>
            <person name="Oguchi A."/>
        </authorList>
    </citation>
    <scope>NUCLEOTIDE SEQUENCE [LARGE SCALE GENOMIC DNA]</scope>
    <source>
        <strain evidence="2 3">NBRC 16267</strain>
    </source>
</reference>
<dbReference type="GO" id="GO:0006974">
    <property type="term" value="P:DNA damage response"/>
    <property type="evidence" value="ECO:0007669"/>
    <property type="project" value="TreeGrafter"/>
</dbReference>
<accession>A0A5M3XLT1</accession>
<keyword evidence="3" id="KW-1185">Reference proteome</keyword>
<dbReference type="RefSeq" id="WP_155346887.1">
    <property type="nucleotide sequence ID" value="NZ_BAAAHM010000030.1"/>
</dbReference>
<dbReference type="Pfam" id="PF04402">
    <property type="entry name" value="SIMPL"/>
    <property type="match status" value="1"/>
</dbReference>
<dbReference type="PANTHER" id="PTHR34387:SF1">
    <property type="entry name" value="PERIPLASMIC IMMUNOGENIC PROTEIN"/>
    <property type="match status" value="1"/>
</dbReference>
<dbReference type="Gene3D" id="3.30.70.2970">
    <property type="entry name" value="Protein of unknown function (DUF541), domain 2"/>
    <property type="match status" value="1"/>
</dbReference>
<proteinExistence type="predicted"/>
<dbReference type="AlphaFoldDB" id="A0A5M3XLT1"/>
<dbReference type="Gene3D" id="3.30.110.170">
    <property type="entry name" value="Protein of unknown function (DUF541), domain 1"/>
    <property type="match status" value="1"/>
</dbReference>
<feature type="signal peptide" evidence="1">
    <location>
        <begin position="1"/>
        <end position="29"/>
    </location>
</feature>
<dbReference type="InterPro" id="IPR007497">
    <property type="entry name" value="SIMPL/DUF541"/>
</dbReference>